<gene>
    <name evidence="2" type="ORF">M430DRAFT_33071</name>
</gene>
<accession>A0A2T3BAG0</accession>
<dbReference type="AlphaFoldDB" id="A0A2T3BAG0"/>
<sequence>MAAAMGFSSFGSHKPAAKKRRFNPTTDAYVEGQELASLDKGGKKGQGSGGNTVPLGKTRIIGSGPGAADSSTGQKHVPGGNQDEIDLGEDQEELGDGPNYIDTSLPPPIEQGRSGGLPYADVSQPPPASDEEAREVQRRIDVLLASLENQGPENTAVAESSSGTQPSSHELPARPGFRDRASMQGGPRPSYMSRNDFNDTASMASSSRPSERGQKNANWYVGYYDPSFNENPWTRLEQAKGLEPLGRWPDNQGVRMVP</sequence>
<evidence type="ECO:0000313" key="2">
    <source>
        <dbReference type="EMBL" id="PSS25313.1"/>
    </source>
</evidence>
<feature type="non-terminal residue" evidence="2">
    <location>
        <position position="1"/>
    </location>
</feature>
<feature type="region of interest" description="Disordered" evidence="1">
    <location>
        <begin position="1"/>
        <end position="216"/>
    </location>
</feature>
<keyword evidence="3" id="KW-1185">Reference proteome</keyword>
<protein>
    <submittedName>
        <fullName evidence="2">Uncharacterized protein</fullName>
    </submittedName>
</protein>
<feature type="compositionally biased region" description="Acidic residues" evidence="1">
    <location>
        <begin position="83"/>
        <end position="95"/>
    </location>
</feature>
<dbReference type="RefSeq" id="XP_024723912.1">
    <property type="nucleotide sequence ID" value="XM_024866292.1"/>
</dbReference>
<organism evidence="2 3">
    <name type="scientific">Amorphotheca resinae ATCC 22711</name>
    <dbReference type="NCBI Taxonomy" id="857342"/>
    <lineage>
        <taxon>Eukaryota</taxon>
        <taxon>Fungi</taxon>
        <taxon>Dikarya</taxon>
        <taxon>Ascomycota</taxon>
        <taxon>Pezizomycotina</taxon>
        <taxon>Leotiomycetes</taxon>
        <taxon>Helotiales</taxon>
        <taxon>Amorphothecaceae</taxon>
        <taxon>Amorphotheca</taxon>
    </lineage>
</organism>
<name>A0A2T3BAG0_AMORE</name>
<evidence type="ECO:0000313" key="3">
    <source>
        <dbReference type="Proteomes" id="UP000241818"/>
    </source>
</evidence>
<evidence type="ECO:0000256" key="1">
    <source>
        <dbReference type="SAM" id="MobiDB-lite"/>
    </source>
</evidence>
<dbReference type="Proteomes" id="UP000241818">
    <property type="component" value="Unassembled WGS sequence"/>
</dbReference>
<feature type="compositionally biased region" description="Polar residues" evidence="1">
    <location>
        <begin position="192"/>
        <end position="208"/>
    </location>
</feature>
<feature type="compositionally biased region" description="Polar residues" evidence="1">
    <location>
        <begin position="147"/>
        <end position="168"/>
    </location>
</feature>
<proteinExistence type="predicted"/>
<reference evidence="2 3" key="1">
    <citation type="journal article" date="2018" name="New Phytol.">
        <title>Comparative genomics and transcriptomics depict ericoid mycorrhizal fungi as versatile saprotrophs and plant mutualists.</title>
        <authorList>
            <person name="Martino E."/>
            <person name="Morin E."/>
            <person name="Grelet G.A."/>
            <person name="Kuo A."/>
            <person name="Kohler A."/>
            <person name="Daghino S."/>
            <person name="Barry K.W."/>
            <person name="Cichocki N."/>
            <person name="Clum A."/>
            <person name="Dockter R.B."/>
            <person name="Hainaut M."/>
            <person name="Kuo R.C."/>
            <person name="LaButti K."/>
            <person name="Lindahl B.D."/>
            <person name="Lindquist E.A."/>
            <person name="Lipzen A."/>
            <person name="Khouja H.R."/>
            <person name="Magnuson J."/>
            <person name="Murat C."/>
            <person name="Ohm R.A."/>
            <person name="Singer S.W."/>
            <person name="Spatafora J.W."/>
            <person name="Wang M."/>
            <person name="Veneault-Fourrey C."/>
            <person name="Henrissat B."/>
            <person name="Grigoriev I.V."/>
            <person name="Martin F.M."/>
            <person name="Perotto S."/>
        </authorList>
    </citation>
    <scope>NUCLEOTIDE SEQUENCE [LARGE SCALE GENOMIC DNA]</scope>
    <source>
        <strain evidence="2 3">ATCC 22711</strain>
    </source>
</reference>
<dbReference type="GeneID" id="36574373"/>
<dbReference type="OrthoDB" id="5419162at2759"/>
<dbReference type="EMBL" id="KZ679007">
    <property type="protein sequence ID" value="PSS25313.1"/>
    <property type="molecule type" value="Genomic_DNA"/>
</dbReference>
<dbReference type="InParanoid" id="A0A2T3BAG0"/>